<dbReference type="Proteomes" id="UP000634136">
    <property type="component" value="Unassembled WGS sequence"/>
</dbReference>
<sequence length="29" mass="3292">MGKIRILLLEHSKIKCQSDGYKSPRPPPV</sequence>
<dbReference type="AlphaFoldDB" id="A0A834X5T5"/>
<reference evidence="1" key="1">
    <citation type="submission" date="2020-09" db="EMBL/GenBank/DDBJ databases">
        <title>Genome-Enabled Discovery of Anthraquinone Biosynthesis in Senna tora.</title>
        <authorList>
            <person name="Kang S.-H."/>
            <person name="Pandey R.P."/>
            <person name="Lee C.-M."/>
            <person name="Sim J.-S."/>
            <person name="Jeong J.-T."/>
            <person name="Choi B.-S."/>
            <person name="Jung M."/>
            <person name="Ginzburg D."/>
            <person name="Zhao K."/>
            <person name="Won S.Y."/>
            <person name="Oh T.-J."/>
            <person name="Yu Y."/>
            <person name="Kim N.-H."/>
            <person name="Lee O.R."/>
            <person name="Lee T.-H."/>
            <person name="Bashyal P."/>
            <person name="Kim T.-S."/>
            <person name="Lee W.-H."/>
            <person name="Kawkins C."/>
            <person name="Kim C.-K."/>
            <person name="Kim J.S."/>
            <person name="Ahn B.O."/>
            <person name="Rhee S.Y."/>
            <person name="Sohng J.K."/>
        </authorList>
    </citation>
    <scope>NUCLEOTIDE SEQUENCE</scope>
    <source>
        <tissue evidence="1">Leaf</tissue>
    </source>
</reference>
<gene>
    <name evidence="1" type="ORF">G2W53_007225</name>
</gene>
<dbReference type="EMBL" id="JAAIUW010000003">
    <property type="protein sequence ID" value="KAF7838743.1"/>
    <property type="molecule type" value="Genomic_DNA"/>
</dbReference>
<comment type="caution">
    <text evidence="1">The sequence shown here is derived from an EMBL/GenBank/DDBJ whole genome shotgun (WGS) entry which is preliminary data.</text>
</comment>
<accession>A0A834X5T5</accession>
<evidence type="ECO:0000313" key="2">
    <source>
        <dbReference type="Proteomes" id="UP000634136"/>
    </source>
</evidence>
<evidence type="ECO:0000313" key="1">
    <source>
        <dbReference type="EMBL" id="KAF7838743.1"/>
    </source>
</evidence>
<name>A0A834X5T5_9FABA</name>
<organism evidence="1 2">
    <name type="scientific">Senna tora</name>
    <dbReference type="NCBI Taxonomy" id="362788"/>
    <lineage>
        <taxon>Eukaryota</taxon>
        <taxon>Viridiplantae</taxon>
        <taxon>Streptophyta</taxon>
        <taxon>Embryophyta</taxon>
        <taxon>Tracheophyta</taxon>
        <taxon>Spermatophyta</taxon>
        <taxon>Magnoliopsida</taxon>
        <taxon>eudicotyledons</taxon>
        <taxon>Gunneridae</taxon>
        <taxon>Pentapetalae</taxon>
        <taxon>rosids</taxon>
        <taxon>fabids</taxon>
        <taxon>Fabales</taxon>
        <taxon>Fabaceae</taxon>
        <taxon>Caesalpinioideae</taxon>
        <taxon>Cassia clade</taxon>
        <taxon>Senna</taxon>
    </lineage>
</organism>
<proteinExistence type="predicted"/>
<protein>
    <submittedName>
        <fullName evidence="1">Uncharacterized protein</fullName>
    </submittedName>
</protein>
<keyword evidence="2" id="KW-1185">Reference proteome</keyword>